<protein>
    <submittedName>
        <fullName evidence="3">1450_t:CDS:1</fullName>
    </submittedName>
</protein>
<dbReference type="Proteomes" id="UP000789572">
    <property type="component" value="Unassembled WGS sequence"/>
</dbReference>
<dbReference type="EMBL" id="CAJVPJ010000016">
    <property type="protein sequence ID" value="CAG8456630.1"/>
    <property type="molecule type" value="Genomic_DNA"/>
</dbReference>
<dbReference type="Gene3D" id="3.10.50.30">
    <property type="entry name" value="Transcription elongation factor, GreA/GreB, C-terminal domain"/>
    <property type="match status" value="1"/>
</dbReference>
<proteinExistence type="predicted"/>
<dbReference type="AlphaFoldDB" id="A0A9N8VIV8"/>
<accession>A0A9N8VIV8</accession>
<evidence type="ECO:0000313" key="4">
    <source>
        <dbReference type="Proteomes" id="UP000789572"/>
    </source>
</evidence>
<feature type="domain" description="Transcription elongation factor GreA/GreB C-terminal" evidence="2">
    <location>
        <begin position="229"/>
        <end position="271"/>
    </location>
</feature>
<dbReference type="GO" id="GO:0003677">
    <property type="term" value="F:DNA binding"/>
    <property type="evidence" value="ECO:0007669"/>
    <property type="project" value="InterPro"/>
</dbReference>
<dbReference type="InterPro" id="IPR036953">
    <property type="entry name" value="GreA/GreB_C_sf"/>
</dbReference>
<keyword evidence="1" id="KW-0175">Coiled coil</keyword>
<keyword evidence="4" id="KW-1185">Reference proteome</keyword>
<evidence type="ECO:0000256" key="1">
    <source>
        <dbReference type="SAM" id="Coils"/>
    </source>
</evidence>
<name>A0A9N8VIV8_9GLOM</name>
<gene>
    <name evidence="3" type="ORF">POCULU_LOCUS336</name>
</gene>
<feature type="coiled-coil region" evidence="1">
    <location>
        <begin position="116"/>
        <end position="205"/>
    </location>
</feature>
<evidence type="ECO:0000259" key="2">
    <source>
        <dbReference type="Pfam" id="PF01272"/>
    </source>
</evidence>
<dbReference type="OrthoDB" id="2439404at2759"/>
<dbReference type="Pfam" id="PF01272">
    <property type="entry name" value="GreA_GreB"/>
    <property type="match status" value="1"/>
</dbReference>
<comment type="caution">
    <text evidence="3">The sequence shown here is derived from an EMBL/GenBank/DDBJ whole genome shotgun (WGS) entry which is preliminary data.</text>
</comment>
<reference evidence="3" key="1">
    <citation type="submission" date="2021-06" db="EMBL/GenBank/DDBJ databases">
        <authorList>
            <person name="Kallberg Y."/>
            <person name="Tangrot J."/>
            <person name="Rosling A."/>
        </authorList>
    </citation>
    <scope>NUCLEOTIDE SEQUENCE</scope>
    <source>
        <strain evidence="3">IA702</strain>
    </source>
</reference>
<feature type="coiled-coil region" evidence="1">
    <location>
        <begin position="58"/>
        <end position="85"/>
    </location>
</feature>
<evidence type="ECO:0000313" key="3">
    <source>
        <dbReference type="EMBL" id="CAG8456630.1"/>
    </source>
</evidence>
<dbReference type="InterPro" id="IPR001437">
    <property type="entry name" value="Tscrpt_elong_fac_GreA/B_C"/>
</dbReference>
<feature type="non-terminal residue" evidence="3">
    <location>
        <position position="271"/>
    </location>
</feature>
<dbReference type="GO" id="GO:0032784">
    <property type="term" value="P:regulation of DNA-templated transcription elongation"/>
    <property type="evidence" value="ECO:0007669"/>
    <property type="project" value="InterPro"/>
</dbReference>
<organism evidence="3 4">
    <name type="scientific">Paraglomus occultum</name>
    <dbReference type="NCBI Taxonomy" id="144539"/>
    <lineage>
        <taxon>Eukaryota</taxon>
        <taxon>Fungi</taxon>
        <taxon>Fungi incertae sedis</taxon>
        <taxon>Mucoromycota</taxon>
        <taxon>Glomeromycotina</taxon>
        <taxon>Glomeromycetes</taxon>
        <taxon>Paraglomerales</taxon>
        <taxon>Paraglomeraceae</taxon>
        <taxon>Paraglomus</taxon>
    </lineage>
</organism>
<sequence length="271" mass="31535">MEDRVLKSTLPLEIKEKILKDIKIITGLNTKEIMRKIANSPVDSTIGEVAIKDQSKDLRQKGEVYQKLSEEVKKQQDKISNFKEKSGRCQDCQKYCDEHEKQTQKAMAEHEKCKHCHKYDKQIEQSKAKVEEIKEKLENLKKTKPGATKEIQKLTTDLESKKEQSEILRHQALEILMEKRNKEGYTTLQEKLQKLERDYFSTKERLKMYAQIGLLKKKMVEMNEEDDKIITYRLLETGEDKTIQLTSGETDPDQGKISCLSPLGMALNNKK</sequence>